<dbReference type="AlphaFoldDB" id="A0A9P4V463"/>
<dbReference type="SUPFAM" id="SSF51316">
    <property type="entry name" value="Mss4-like"/>
    <property type="match status" value="1"/>
</dbReference>
<comment type="caution">
    <text evidence="6">The sequence shown here is derived from an EMBL/GenBank/DDBJ whole genome shotgun (WGS) entry which is preliminary data.</text>
</comment>
<dbReference type="Gene3D" id="3.90.1590.10">
    <property type="entry name" value="glutathione-dependent formaldehyde- activating enzyme (gfa)"/>
    <property type="match status" value="1"/>
</dbReference>
<dbReference type="Proteomes" id="UP000799444">
    <property type="component" value="Unassembled WGS sequence"/>
</dbReference>
<dbReference type="EMBL" id="ML996129">
    <property type="protein sequence ID" value="KAF2736066.1"/>
    <property type="molecule type" value="Genomic_DNA"/>
</dbReference>
<evidence type="ECO:0000256" key="4">
    <source>
        <dbReference type="ARBA" id="ARBA00023239"/>
    </source>
</evidence>
<dbReference type="PANTHER" id="PTHR33337">
    <property type="entry name" value="GFA DOMAIN-CONTAINING PROTEIN"/>
    <property type="match status" value="1"/>
</dbReference>
<dbReference type="PROSITE" id="PS51891">
    <property type="entry name" value="CENP_V_GFA"/>
    <property type="match status" value="1"/>
</dbReference>
<dbReference type="PANTHER" id="PTHR33337:SF40">
    <property type="entry name" value="CENP-V_GFA DOMAIN-CONTAINING PROTEIN-RELATED"/>
    <property type="match status" value="1"/>
</dbReference>
<feature type="domain" description="CENP-V/GFA" evidence="5">
    <location>
        <begin position="3"/>
        <end position="122"/>
    </location>
</feature>
<keyword evidence="7" id="KW-1185">Reference proteome</keyword>
<dbReference type="GO" id="GO:0016846">
    <property type="term" value="F:carbon-sulfur lyase activity"/>
    <property type="evidence" value="ECO:0007669"/>
    <property type="project" value="InterPro"/>
</dbReference>
<evidence type="ECO:0000256" key="3">
    <source>
        <dbReference type="ARBA" id="ARBA00022833"/>
    </source>
</evidence>
<dbReference type="InterPro" id="IPR006913">
    <property type="entry name" value="CENP-V/GFA"/>
</dbReference>
<evidence type="ECO:0000256" key="2">
    <source>
        <dbReference type="ARBA" id="ARBA00022723"/>
    </source>
</evidence>
<name>A0A9P4V463_9PLEO</name>
<evidence type="ECO:0000313" key="7">
    <source>
        <dbReference type="Proteomes" id="UP000799444"/>
    </source>
</evidence>
<gene>
    <name evidence="6" type="ORF">EJ04DRAFT_177177</name>
</gene>
<evidence type="ECO:0000259" key="5">
    <source>
        <dbReference type="PROSITE" id="PS51891"/>
    </source>
</evidence>
<keyword evidence="4" id="KW-0456">Lyase</keyword>
<protein>
    <recommendedName>
        <fullName evidence="5">CENP-V/GFA domain-containing protein</fullName>
    </recommendedName>
</protein>
<comment type="similarity">
    <text evidence="1">Belongs to the Gfa family.</text>
</comment>
<dbReference type="InterPro" id="IPR011057">
    <property type="entry name" value="Mss4-like_sf"/>
</dbReference>
<dbReference type="OrthoDB" id="2212170at2759"/>
<sequence length="132" mass="14190">MAVEGYCNCRSIKVGLPAMPSESLLCHCSNCRRAGGATFSVNYLVDLAVMEVNDPKNVLKSYSDSNTVSGNTITRKFCGNCGSPVFSVLSPDNPKIFLKGGLFDDVAPPAAQYFTKSKMPWVNAEIATQDAK</sequence>
<reference evidence="6" key="1">
    <citation type="journal article" date="2020" name="Stud. Mycol.">
        <title>101 Dothideomycetes genomes: a test case for predicting lifestyles and emergence of pathogens.</title>
        <authorList>
            <person name="Haridas S."/>
            <person name="Albert R."/>
            <person name="Binder M."/>
            <person name="Bloem J."/>
            <person name="Labutti K."/>
            <person name="Salamov A."/>
            <person name="Andreopoulos B."/>
            <person name="Baker S."/>
            <person name="Barry K."/>
            <person name="Bills G."/>
            <person name="Bluhm B."/>
            <person name="Cannon C."/>
            <person name="Castanera R."/>
            <person name="Culley D."/>
            <person name="Daum C."/>
            <person name="Ezra D."/>
            <person name="Gonzalez J."/>
            <person name="Henrissat B."/>
            <person name="Kuo A."/>
            <person name="Liang C."/>
            <person name="Lipzen A."/>
            <person name="Lutzoni F."/>
            <person name="Magnuson J."/>
            <person name="Mondo S."/>
            <person name="Nolan M."/>
            <person name="Ohm R."/>
            <person name="Pangilinan J."/>
            <person name="Park H.-J."/>
            <person name="Ramirez L."/>
            <person name="Alfaro M."/>
            <person name="Sun H."/>
            <person name="Tritt A."/>
            <person name="Yoshinaga Y."/>
            <person name="Zwiers L.-H."/>
            <person name="Turgeon B."/>
            <person name="Goodwin S."/>
            <person name="Spatafora J."/>
            <person name="Crous P."/>
            <person name="Grigoriev I."/>
        </authorList>
    </citation>
    <scope>NUCLEOTIDE SEQUENCE</scope>
    <source>
        <strain evidence="6">CBS 125425</strain>
    </source>
</reference>
<dbReference type="GO" id="GO:0046872">
    <property type="term" value="F:metal ion binding"/>
    <property type="evidence" value="ECO:0007669"/>
    <property type="project" value="UniProtKB-KW"/>
</dbReference>
<proteinExistence type="inferred from homology"/>
<keyword evidence="2" id="KW-0479">Metal-binding</keyword>
<keyword evidence="3" id="KW-0862">Zinc</keyword>
<organism evidence="6 7">
    <name type="scientific">Polyplosphaeria fusca</name>
    <dbReference type="NCBI Taxonomy" id="682080"/>
    <lineage>
        <taxon>Eukaryota</taxon>
        <taxon>Fungi</taxon>
        <taxon>Dikarya</taxon>
        <taxon>Ascomycota</taxon>
        <taxon>Pezizomycotina</taxon>
        <taxon>Dothideomycetes</taxon>
        <taxon>Pleosporomycetidae</taxon>
        <taxon>Pleosporales</taxon>
        <taxon>Tetraplosphaeriaceae</taxon>
        <taxon>Polyplosphaeria</taxon>
    </lineage>
</organism>
<accession>A0A9P4V463</accession>
<dbReference type="Pfam" id="PF04828">
    <property type="entry name" value="GFA"/>
    <property type="match status" value="1"/>
</dbReference>
<evidence type="ECO:0000256" key="1">
    <source>
        <dbReference type="ARBA" id="ARBA00005495"/>
    </source>
</evidence>
<evidence type="ECO:0000313" key="6">
    <source>
        <dbReference type="EMBL" id="KAF2736066.1"/>
    </source>
</evidence>